<keyword evidence="2" id="KW-1185">Reference proteome</keyword>
<feature type="non-terminal residue" evidence="1">
    <location>
        <position position="72"/>
    </location>
</feature>
<reference evidence="1" key="1">
    <citation type="submission" date="2022-12" db="EMBL/GenBank/DDBJ databases">
        <title>Genome assemblies of Blomia tropicalis.</title>
        <authorList>
            <person name="Cui Y."/>
        </authorList>
    </citation>
    <scope>NUCLEOTIDE SEQUENCE</scope>
    <source>
        <tissue evidence="1">Adult mites</tissue>
    </source>
</reference>
<organism evidence="1 2">
    <name type="scientific">Blomia tropicalis</name>
    <name type="common">Mite</name>
    <dbReference type="NCBI Taxonomy" id="40697"/>
    <lineage>
        <taxon>Eukaryota</taxon>
        <taxon>Metazoa</taxon>
        <taxon>Ecdysozoa</taxon>
        <taxon>Arthropoda</taxon>
        <taxon>Chelicerata</taxon>
        <taxon>Arachnida</taxon>
        <taxon>Acari</taxon>
        <taxon>Acariformes</taxon>
        <taxon>Sarcoptiformes</taxon>
        <taxon>Astigmata</taxon>
        <taxon>Glycyphagoidea</taxon>
        <taxon>Echimyopodidae</taxon>
        <taxon>Blomia</taxon>
    </lineage>
</organism>
<dbReference type="AlphaFoldDB" id="A0A9Q0RT97"/>
<name>A0A9Q0RT97_BLOTA</name>
<protein>
    <submittedName>
        <fullName evidence="1">Uncharacterized protein</fullName>
    </submittedName>
</protein>
<sequence>MKLGEEEREYMHIAYILNGGQQTSKRERERERMSVIDFGFADVCFCVLDDDYDEYDDWPCYSKSLKTVLVVT</sequence>
<gene>
    <name evidence="1" type="ORF">RDWZM_004184</name>
</gene>
<accession>A0A9Q0RT97</accession>
<dbReference type="Proteomes" id="UP001142055">
    <property type="component" value="Chromosome 1"/>
</dbReference>
<comment type="caution">
    <text evidence="1">The sequence shown here is derived from an EMBL/GenBank/DDBJ whole genome shotgun (WGS) entry which is preliminary data.</text>
</comment>
<evidence type="ECO:0000313" key="1">
    <source>
        <dbReference type="EMBL" id="KAJ6225639.1"/>
    </source>
</evidence>
<evidence type="ECO:0000313" key="2">
    <source>
        <dbReference type="Proteomes" id="UP001142055"/>
    </source>
</evidence>
<proteinExistence type="predicted"/>
<dbReference type="EMBL" id="JAPWDV010000001">
    <property type="protein sequence ID" value="KAJ6225639.1"/>
    <property type="molecule type" value="Genomic_DNA"/>
</dbReference>